<dbReference type="PANTHER" id="PTHR13316:SF0">
    <property type="entry name" value="ZINC FINGER CCHC DOMAIN-CONTAINING PROTEIN 8"/>
    <property type="match status" value="1"/>
</dbReference>
<evidence type="ECO:0000259" key="12">
    <source>
        <dbReference type="PROSITE" id="PS50158"/>
    </source>
</evidence>
<evidence type="ECO:0000256" key="11">
    <source>
        <dbReference type="SAM" id="MobiDB-lite"/>
    </source>
</evidence>
<dbReference type="SUPFAM" id="SSF57756">
    <property type="entry name" value="Retrovirus zinc finger-like domains"/>
    <property type="match status" value="1"/>
</dbReference>
<organism evidence="13 14">
    <name type="scientific">Staurois parvus</name>
    <dbReference type="NCBI Taxonomy" id="386267"/>
    <lineage>
        <taxon>Eukaryota</taxon>
        <taxon>Metazoa</taxon>
        <taxon>Chordata</taxon>
        <taxon>Craniata</taxon>
        <taxon>Vertebrata</taxon>
        <taxon>Euteleostomi</taxon>
        <taxon>Amphibia</taxon>
        <taxon>Batrachia</taxon>
        <taxon>Anura</taxon>
        <taxon>Neobatrachia</taxon>
        <taxon>Ranoidea</taxon>
        <taxon>Ranidae</taxon>
        <taxon>Staurois</taxon>
    </lineage>
</organism>
<comment type="subcellular location">
    <subcellularLocation>
        <location evidence="1">Nucleus</location>
        <location evidence="1">Nucleoplasm</location>
    </subcellularLocation>
</comment>
<evidence type="ECO:0000256" key="2">
    <source>
        <dbReference type="ARBA" id="ARBA00007497"/>
    </source>
</evidence>
<dbReference type="InterPro" id="IPR036875">
    <property type="entry name" value="Znf_CCHC_sf"/>
</dbReference>
<dbReference type="Pfam" id="PF00098">
    <property type="entry name" value="zf-CCHC"/>
    <property type="match status" value="1"/>
</dbReference>
<dbReference type="Pfam" id="PF04046">
    <property type="entry name" value="PSP"/>
    <property type="match status" value="1"/>
</dbReference>
<evidence type="ECO:0000256" key="7">
    <source>
        <dbReference type="ARBA" id="ARBA00023242"/>
    </source>
</evidence>
<name>A0ABN9AGL3_9NEOB</name>
<keyword evidence="4" id="KW-0479">Metal-binding</keyword>
<feature type="compositionally biased region" description="Basic and acidic residues" evidence="11">
    <location>
        <begin position="219"/>
        <end position="233"/>
    </location>
</feature>
<proteinExistence type="inferred from homology"/>
<dbReference type="SMART" id="SM00581">
    <property type="entry name" value="PSP"/>
    <property type="match status" value="1"/>
</dbReference>
<sequence length="256" mass="28985">MGNTKVSYYEVSLTPTQGPKACCFNCGSVEHQMKDCPKPRDLVHISMKRKEFMDLCAEAGNQNYQQRYHAEEVDERFSGFKPGVISSELQEALGISDKHLPPFIYRMRQLGYPPGWLKDASLENSGLSLYDGKDTSDGEIEEDPAAQSKSLSYDVSKLISFPGFNTPSLSGVADDWRSFGSIPMQQSHQKDVFARYLSHTFPKPSHNTSQKRSLSASDSESKRQKTSRSKESPLDMEMESELILRHRRLMAWMKTP</sequence>
<evidence type="ECO:0000256" key="3">
    <source>
        <dbReference type="ARBA" id="ARBA00022379"/>
    </source>
</evidence>
<feature type="domain" description="CCHC-type" evidence="12">
    <location>
        <begin position="23"/>
        <end position="38"/>
    </location>
</feature>
<comment type="function">
    <text evidence="9">Scaffolding subunit of the trimeric nuclear exosome targeting (NEXT) complex that is involved in the surveillance and turnover of aberrant transcripts and non-coding RNAs. NEXT functions as an RNA exosome cofactor that directs a subset of non-coding short-lived RNAs for exosomal degradation. May be involved in pre-mRNA splicing. It is required for 3'-end maturation of telomerase RNA component (TERC), TERC 3'-end targeting to the nuclear RNA exosome, and for telomerase function.</text>
</comment>
<evidence type="ECO:0000313" key="14">
    <source>
        <dbReference type="Proteomes" id="UP001162483"/>
    </source>
</evidence>
<evidence type="ECO:0000313" key="13">
    <source>
        <dbReference type="EMBL" id="CAI9535129.1"/>
    </source>
</evidence>
<dbReference type="PANTHER" id="PTHR13316">
    <property type="entry name" value="ZINC FINGER, CCHC DOMAIN CONTAINING 8"/>
    <property type="match status" value="1"/>
</dbReference>
<gene>
    <name evidence="13" type="ORF">SPARVUS_LOCUS797712</name>
</gene>
<evidence type="ECO:0000256" key="4">
    <source>
        <dbReference type="ARBA" id="ARBA00022723"/>
    </source>
</evidence>
<evidence type="ECO:0000256" key="10">
    <source>
        <dbReference type="PROSITE-ProRule" id="PRU00047"/>
    </source>
</evidence>
<keyword evidence="7" id="KW-0539">Nucleus</keyword>
<reference evidence="13" key="1">
    <citation type="submission" date="2023-05" db="EMBL/GenBank/DDBJ databases">
        <authorList>
            <person name="Stuckert A."/>
        </authorList>
    </citation>
    <scope>NUCLEOTIDE SEQUENCE</scope>
</reference>
<evidence type="ECO:0000256" key="8">
    <source>
        <dbReference type="ARBA" id="ARBA00032546"/>
    </source>
</evidence>
<evidence type="ECO:0000256" key="5">
    <source>
        <dbReference type="ARBA" id="ARBA00022771"/>
    </source>
</evidence>
<keyword evidence="5 10" id="KW-0863">Zinc-finger</keyword>
<comment type="similarity">
    <text evidence="2">Belongs to the ZCCHC8 family.</text>
</comment>
<evidence type="ECO:0000256" key="6">
    <source>
        <dbReference type="ARBA" id="ARBA00022833"/>
    </source>
</evidence>
<dbReference type="EMBL" id="CATNWA010000243">
    <property type="protein sequence ID" value="CAI9535129.1"/>
    <property type="molecule type" value="Genomic_DNA"/>
</dbReference>
<evidence type="ECO:0000256" key="1">
    <source>
        <dbReference type="ARBA" id="ARBA00004642"/>
    </source>
</evidence>
<protein>
    <recommendedName>
        <fullName evidence="3">Zinc finger CCHC domain-containing protein 8</fullName>
    </recommendedName>
    <alternativeName>
        <fullName evidence="8">TRAMP-like complex RNA-binding factor ZCCHC8</fullName>
    </alternativeName>
</protein>
<dbReference type="PROSITE" id="PS50158">
    <property type="entry name" value="ZF_CCHC"/>
    <property type="match status" value="1"/>
</dbReference>
<dbReference type="InterPro" id="IPR052115">
    <property type="entry name" value="NEXT_complex_subunit_ZCCHC8"/>
</dbReference>
<keyword evidence="6" id="KW-0862">Zinc</keyword>
<comment type="caution">
    <text evidence="13">The sequence shown here is derived from an EMBL/GenBank/DDBJ whole genome shotgun (WGS) entry which is preliminary data.</text>
</comment>
<accession>A0ABN9AGL3</accession>
<dbReference type="Proteomes" id="UP001162483">
    <property type="component" value="Unassembled WGS sequence"/>
</dbReference>
<feature type="compositionally biased region" description="Polar residues" evidence="11">
    <location>
        <begin position="205"/>
        <end position="218"/>
    </location>
</feature>
<dbReference type="SMART" id="SM00343">
    <property type="entry name" value="ZnF_C2HC"/>
    <property type="match status" value="1"/>
</dbReference>
<keyword evidence="14" id="KW-1185">Reference proteome</keyword>
<dbReference type="InterPro" id="IPR001878">
    <property type="entry name" value="Znf_CCHC"/>
</dbReference>
<feature type="region of interest" description="Disordered" evidence="11">
    <location>
        <begin position="201"/>
        <end position="240"/>
    </location>
</feature>
<evidence type="ECO:0000256" key="9">
    <source>
        <dbReference type="ARBA" id="ARBA00045870"/>
    </source>
</evidence>
<dbReference type="InterPro" id="IPR006568">
    <property type="entry name" value="PSP_pro-rich"/>
</dbReference>